<dbReference type="InterPro" id="IPR050973">
    <property type="entry name" value="H3K9_Histone-Lys_N-MTase"/>
</dbReference>
<keyword evidence="7" id="KW-0862">Zinc</keyword>
<comment type="caution">
    <text evidence="9">The sequence shown here is derived from an EMBL/GenBank/DDBJ whole genome shotgun (WGS) entry which is preliminary data.</text>
</comment>
<dbReference type="PANTHER" id="PTHR46223">
    <property type="entry name" value="HISTONE-LYSINE N-METHYLTRANSFERASE SUV39H"/>
    <property type="match status" value="1"/>
</dbReference>
<dbReference type="GO" id="GO:0005694">
    <property type="term" value="C:chromosome"/>
    <property type="evidence" value="ECO:0007669"/>
    <property type="project" value="UniProtKB-SubCell"/>
</dbReference>
<protein>
    <submittedName>
        <fullName evidence="9">SET domain-containing protein</fullName>
    </submittedName>
</protein>
<dbReference type="SMART" id="SM00317">
    <property type="entry name" value="SET"/>
    <property type="match status" value="1"/>
</dbReference>
<keyword evidence="6" id="KW-0479">Metal-binding</keyword>
<keyword evidence="5" id="KW-0949">S-adenosyl-L-methionine</keyword>
<keyword evidence="4" id="KW-0808">Transferase</keyword>
<dbReference type="InterPro" id="IPR001214">
    <property type="entry name" value="SET_dom"/>
</dbReference>
<dbReference type="GO" id="GO:0008168">
    <property type="term" value="F:methyltransferase activity"/>
    <property type="evidence" value="ECO:0007669"/>
    <property type="project" value="UniProtKB-KW"/>
</dbReference>
<evidence type="ECO:0000256" key="5">
    <source>
        <dbReference type="ARBA" id="ARBA00022691"/>
    </source>
</evidence>
<dbReference type="Gene3D" id="2.170.270.10">
    <property type="entry name" value="SET domain"/>
    <property type="match status" value="1"/>
</dbReference>
<dbReference type="GO" id="GO:0032259">
    <property type="term" value="P:methylation"/>
    <property type="evidence" value="ECO:0007669"/>
    <property type="project" value="UniProtKB-KW"/>
</dbReference>
<dbReference type="AlphaFoldDB" id="A0A9P4L634"/>
<feature type="domain" description="SET" evidence="8">
    <location>
        <begin position="174"/>
        <end position="289"/>
    </location>
</feature>
<evidence type="ECO:0000256" key="1">
    <source>
        <dbReference type="ARBA" id="ARBA00004286"/>
    </source>
</evidence>
<sequence>MTALRRSKRERIVKTARLDPYSYGPRPSRLIYHRPHFYSSVKTTESEAVIINNNGSFAAYSRSVTPNVITSLKYEAWKWTGASRPAGFHGPWPPSSATELMNVDIKLENLGTKREQNDFLKKHGDLIKDECLGKYCWQQSNFSSEFYCQREYDGTAICDHTISEWKEGCADWQVRFEVRPVPGFGYGLYSKWKWTKGDILGAYLGEMIPEKPENTDYCHEVKIGPMFGKTKAMVGYVDAEKYGNYARFCNHSCENNAIVTEARVGNERILALRAIKHIAVGEQICIDYGSDYFQGRQCLCGKQGCKYPKAIELAPVTIEAS</sequence>
<reference evidence="9" key="1">
    <citation type="submission" date="2020-01" db="EMBL/GenBank/DDBJ databases">
        <authorList>
            <consortium name="DOE Joint Genome Institute"/>
            <person name="Haridas S."/>
            <person name="Albert R."/>
            <person name="Binder M."/>
            <person name="Bloem J."/>
            <person name="Labutti K."/>
            <person name="Salamov A."/>
            <person name="Andreopoulos B."/>
            <person name="Baker S.E."/>
            <person name="Barry K."/>
            <person name="Bills G."/>
            <person name="Bluhm B.H."/>
            <person name="Cannon C."/>
            <person name="Castanera R."/>
            <person name="Culley D.E."/>
            <person name="Daum C."/>
            <person name="Ezra D."/>
            <person name="Gonzalez J.B."/>
            <person name="Henrissat B."/>
            <person name="Kuo A."/>
            <person name="Liang C."/>
            <person name="Lipzen A."/>
            <person name="Lutzoni F."/>
            <person name="Magnuson J."/>
            <person name="Mondo S."/>
            <person name="Nolan M."/>
            <person name="Ohm R."/>
            <person name="Pangilinan J."/>
            <person name="Park H.-J."/>
            <person name="Ramirez L."/>
            <person name="Alfaro M."/>
            <person name="Sun H."/>
            <person name="Tritt A."/>
            <person name="Yoshinaga Y."/>
            <person name="Zwiers L.-H."/>
            <person name="Turgeon B.G."/>
            <person name="Goodwin S.B."/>
            <person name="Spatafora J.W."/>
            <person name="Crous P.W."/>
            <person name="Grigoriev I.V."/>
        </authorList>
    </citation>
    <scope>NUCLEOTIDE SEQUENCE</scope>
    <source>
        <strain evidence="9">CBS 394.84</strain>
    </source>
</reference>
<organism evidence="9 10">
    <name type="scientific">Cucurbitaria berberidis CBS 394.84</name>
    <dbReference type="NCBI Taxonomy" id="1168544"/>
    <lineage>
        <taxon>Eukaryota</taxon>
        <taxon>Fungi</taxon>
        <taxon>Dikarya</taxon>
        <taxon>Ascomycota</taxon>
        <taxon>Pezizomycotina</taxon>
        <taxon>Dothideomycetes</taxon>
        <taxon>Pleosporomycetidae</taxon>
        <taxon>Pleosporales</taxon>
        <taxon>Pleosporineae</taxon>
        <taxon>Cucurbitariaceae</taxon>
        <taxon>Cucurbitaria</taxon>
    </lineage>
</organism>
<evidence type="ECO:0000256" key="7">
    <source>
        <dbReference type="ARBA" id="ARBA00022833"/>
    </source>
</evidence>
<dbReference type="InterPro" id="IPR046341">
    <property type="entry name" value="SET_dom_sf"/>
</dbReference>
<keyword evidence="2" id="KW-0158">Chromosome</keyword>
<dbReference type="PROSITE" id="PS50280">
    <property type="entry name" value="SET"/>
    <property type="match status" value="1"/>
</dbReference>
<evidence type="ECO:0000313" key="9">
    <source>
        <dbReference type="EMBL" id="KAF1842663.1"/>
    </source>
</evidence>
<evidence type="ECO:0000259" key="8">
    <source>
        <dbReference type="PROSITE" id="PS50280"/>
    </source>
</evidence>
<dbReference type="Pfam" id="PF00856">
    <property type="entry name" value="SET"/>
    <property type="match status" value="1"/>
</dbReference>
<accession>A0A9P4L634</accession>
<evidence type="ECO:0000256" key="4">
    <source>
        <dbReference type="ARBA" id="ARBA00022679"/>
    </source>
</evidence>
<dbReference type="Proteomes" id="UP000800039">
    <property type="component" value="Unassembled WGS sequence"/>
</dbReference>
<dbReference type="GeneID" id="63855160"/>
<keyword evidence="10" id="KW-1185">Reference proteome</keyword>
<evidence type="ECO:0000256" key="2">
    <source>
        <dbReference type="ARBA" id="ARBA00022454"/>
    </source>
</evidence>
<dbReference type="SUPFAM" id="SSF82199">
    <property type="entry name" value="SET domain"/>
    <property type="match status" value="1"/>
</dbReference>
<evidence type="ECO:0000256" key="3">
    <source>
        <dbReference type="ARBA" id="ARBA00022603"/>
    </source>
</evidence>
<gene>
    <name evidence="9" type="ORF">K460DRAFT_417877</name>
</gene>
<comment type="subcellular location">
    <subcellularLocation>
        <location evidence="1">Chromosome</location>
    </subcellularLocation>
</comment>
<name>A0A9P4L634_9PLEO</name>
<dbReference type="EMBL" id="ML976617">
    <property type="protein sequence ID" value="KAF1842663.1"/>
    <property type="molecule type" value="Genomic_DNA"/>
</dbReference>
<dbReference type="GO" id="GO:0046872">
    <property type="term" value="F:metal ion binding"/>
    <property type="evidence" value="ECO:0007669"/>
    <property type="project" value="UniProtKB-KW"/>
</dbReference>
<dbReference type="OrthoDB" id="308383at2759"/>
<keyword evidence="3" id="KW-0489">Methyltransferase</keyword>
<dbReference type="RefSeq" id="XP_040785226.1">
    <property type="nucleotide sequence ID" value="XM_040937910.1"/>
</dbReference>
<evidence type="ECO:0000313" key="10">
    <source>
        <dbReference type="Proteomes" id="UP000800039"/>
    </source>
</evidence>
<dbReference type="PANTHER" id="PTHR46223:SF3">
    <property type="entry name" value="HISTONE-LYSINE N-METHYLTRANSFERASE SET-23"/>
    <property type="match status" value="1"/>
</dbReference>
<evidence type="ECO:0000256" key="6">
    <source>
        <dbReference type="ARBA" id="ARBA00022723"/>
    </source>
</evidence>
<proteinExistence type="predicted"/>